<dbReference type="RefSeq" id="XP_007312280.1">
    <property type="nucleotide sequence ID" value="XM_007312218.1"/>
</dbReference>
<proteinExistence type="predicted"/>
<evidence type="ECO:0000313" key="1">
    <source>
        <dbReference type="EMBL" id="EGO30396.1"/>
    </source>
</evidence>
<dbReference type="AlphaFoldDB" id="F8NDS2"/>
<name>F8NDS2_SERL9</name>
<dbReference type="HOGENOM" id="CLU_662511_0_0_1"/>
<protein>
    <submittedName>
        <fullName evidence="1">Uncharacterized protein</fullName>
    </submittedName>
</protein>
<organism evidence="2">
    <name type="scientific">Serpula lacrymans var. lacrymans (strain S7.9)</name>
    <name type="common">Dry rot fungus</name>
    <dbReference type="NCBI Taxonomy" id="578457"/>
    <lineage>
        <taxon>Eukaryota</taxon>
        <taxon>Fungi</taxon>
        <taxon>Dikarya</taxon>
        <taxon>Basidiomycota</taxon>
        <taxon>Agaricomycotina</taxon>
        <taxon>Agaricomycetes</taxon>
        <taxon>Agaricomycetidae</taxon>
        <taxon>Boletales</taxon>
        <taxon>Coniophorineae</taxon>
        <taxon>Serpulaceae</taxon>
        <taxon>Serpula</taxon>
    </lineage>
</organism>
<gene>
    <name evidence="1" type="ORF">SERLADRAFT_404581</name>
</gene>
<accession>F8NDS2</accession>
<dbReference type="GeneID" id="18812394"/>
<dbReference type="EMBL" id="GL945428">
    <property type="protein sequence ID" value="EGO30396.1"/>
    <property type="molecule type" value="Genomic_DNA"/>
</dbReference>
<evidence type="ECO:0000313" key="2">
    <source>
        <dbReference type="Proteomes" id="UP000008064"/>
    </source>
</evidence>
<sequence>MIGHSNCANLNQYWQYWFKLVQYSQPDNSESATRVSKIMQNQCCNNLCADNLQLQMGLPPPPESDLSRQNYLVFMILLMAFVADMVMMNASCDSSCKHFWVGFGTSLRQVQPRLIPIHAILTTLRLSIQTMSSSFNQLWSLCMVNTNIPVALSQQQLILLAVPFKGPIKRDHQLVHFNRPVDFNQSATTSNRPATKPPKRTMFLVLPTSIPLLLLAEVRQHKTPQAHPCTLGSPLVALLTAGPQDINKQGKISGSSFLMPQHQPVFLQILYWTSGVSNNLEDSLQDIAPMWRIVQLTAIQYTNSSLTVDTMFPRNCLALQLALRAVNMGIGIHYVMTLDSDQRNSAESSLALAQAGCDSDYFNHPAFLHILDLLYFTQSLEHYMGIVNLNASTSDWVPLTHITNATVANIAVLDK</sequence>
<dbReference type="KEGG" id="sla:SERLADRAFT_404581"/>
<reference evidence="2" key="1">
    <citation type="journal article" date="2011" name="Science">
        <title>The plant cell wall-decomposing machinery underlies the functional diversity of forest fungi.</title>
        <authorList>
            <person name="Eastwood D.C."/>
            <person name="Floudas D."/>
            <person name="Binder M."/>
            <person name="Majcherczyk A."/>
            <person name="Schneider P."/>
            <person name="Aerts A."/>
            <person name="Asiegbu F.O."/>
            <person name="Baker S.E."/>
            <person name="Barry K."/>
            <person name="Bendiksby M."/>
            <person name="Blumentritt M."/>
            <person name="Coutinho P.M."/>
            <person name="Cullen D."/>
            <person name="de Vries R.P."/>
            <person name="Gathman A."/>
            <person name="Goodell B."/>
            <person name="Henrissat B."/>
            <person name="Ihrmark K."/>
            <person name="Kauserud H."/>
            <person name="Kohler A."/>
            <person name="LaButti K."/>
            <person name="Lapidus A."/>
            <person name="Lavin J.L."/>
            <person name="Lee Y.-H."/>
            <person name="Lindquist E."/>
            <person name="Lilly W."/>
            <person name="Lucas S."/>
            <person name="Morin E."/>
            <person name="Murat C."/>
            <person name="Oguiza J.A."/>
            <person name="Park J."/>
            <person name="Pisabarro A.G."/>
            <person name="Riley R."/>
            <person name="Rosling A."/>
            <person name="Salamov A."/>
            <person name="Schmidt O."/>
            <person name="Schmutz J."/>
            <person name="Skrede I."/>
            <person name="Stenlid J."/>
            <person name="Wiebenga A."/>
            <person name="Xie X."/>
            <person name="Kuees U."/>
            <person name="Hibbett D.S."/>
            <person name="Hoffmeister D."/>
            <person name="Hoegberg N."/>
            <person name="Martin F."/>
            <person name="Grigoriev I.V."/>
            <person name="Watkinson S.C."/>
        </authorList>
    </citation>
    <scope>NUCLEOTIDE SEQUENCE [LARGE SCALE GENOMIC DNA]</scope>
    <source>
        <strain evidence="2">S7.9</strain>
    </source>
</reference>
<dbReference type="Proteomes" id="UP000008064">
    <property type="component" value="Unassembled WGS sequence"/>
</dbReference>